<proteinExistence type="predicted"/>
<gene>
    <name evidence="2" type="ORF">CTI12_AA353080</name>
</gene>
<feature type="region of interest" description="Disordered" evidence="1">
    <location>
        <begin position="648"/>
        <end position="673"/>
    </location>
</feature>
<dbReference type="PANTHER" id="PTHR31798:SF14">
    <property type="entry name" value="HYDROXYPROLINE-RICH GLYCOPROTEIN FAMILY PROTEIN"/>
    <property type="match status" value="1"/>
</dbReference>
<dbReference type="AlphaFoldDB" id="A0A2U1MQT5"/>
<feature type="region of interest" description="Disordered" evidence="1">
    <location>
        <begin position="538"/>
        <end position="561"/>
    </location>
</feature>
<feature type="region of interest" description="Disordered" evidence="1">
    <location>
        <begin position="606"/>
        <end position="633"/>
    </location>
</feature>
<dbReference type="EMBL" id="PKPP01004597">
    <property type="protein sequence ID" value="PWA63619.1"/>
    <property type="molecule type" value="Genomic_DNA"/>
</dbReference>
<evidence type="ECO:0000313" key="2">
    <source>
        <dbReference type="EMBL" id="PWA63619.1"/>
    </source>
</evidence>
<dbReference type="STRING" id="35608.A0A2U1MQT5"/>
<comment type="caution">
    <text evidence="2">The sequence shown here is derived from an EMBL/GenBank/DDBJ whole genome shotgun (WGS) entry which is preliminary data.</text>
</comment>
<dbReference type="Proteomes" id="UP000245207">
    <property type="component" value="Unassembled WGS sequence"/>
</dbReference>
<sequence length="673" mass="75189">MTRLELFRLKSMWGNYSFDYACSLARGRSGGIISMWDPNSFVKEEIWCDDTFVIVKGRWKLSDGDYFMVNIYGPQEPTAKDLPDLCVTALDRLWSDHSPILLLHCNKSDYGPVPFRIYHSWFQRDGFDDLILAEWNSLGHNEVHKELLSHEKLKLLKSKVKQWHVNSKINMRLHKQEISRTLKDLEAKIEANTASSDDRASRINLLQEMNKLDNLEALDLFQKSRIKWDVEGDENSKFFHGLVNQRRRTNSIQGIMNEGVWITDPHHVKESFLNLFKEKFQPHESFVDFPSILIPNGLSDTDRNLLEEDKRRWGSFWGISSCFGSQKQSKKIGHAVLVPEPSSSRTEVPTIEFHTQTSSVVLPFIAPPSSPASFLQSEPPSAIQSPSGLISFTAATSGMYSPSDPTNMFAVGPYAHETQLVSPPVFSTYTTEPSTAPFTPPPESVQLTTPSSPEVPFARFLGSSSQNGDVDRKFLSPHHEFQLYQLYPGSPRGQLISPGSGVTNSGTSSPYGDIPRGYAPFLLNSTGANLWPPGWKSLQDSGATTPDPTRTGSVLDRQNSDVGPLTSFANDDQHMVNHRVSFEITPEEVVRCVERRLAADAANARDSCSDDVPKGHRSTATLGSGKEFNFGSTDEAAESNWWTSEKVLSNETGPEPGPDKNWAFFPVVQPSVS</sequence>
<dbReference type="OrthoDB" id="1927968at2759"/>
<protein>
    <recommendedName>
        <fullName evidence="4">RNA-directed DNA polymerase, eukaryota, Reverse transcriptase zinc-binding domain protein</fullName>
    </recommendedName>
</protein>
<reference evidence="2 3" key="1">
    <citation type="journal article" date="2018" name="Mol. Plant">
        <title>The genome of Artemisia annua provides insight into the evolution of Asteraceae family and artemisinin biosynthesis.</title>
        <authorList>
            <person name="Shen Q."/>
            <person name="Zhang L."/>
            <person name="Liao Z."/>
            <person name="Wang S."/>
            <person name="Yan T."/>
            <person name="Shi P."/>
            <person name="Liu M."/>
            <person name="Fu X."/>
            <person name="Pan Q."/>
            <person name="Wang Y."/>
            <person name="Lv Z."/>
            <person name="Lu X."/>
            <person name="Zhang F."/>
            <person name="Jiang W."/>
            <person name="Ma Y."/>
            <person name="Chen M."/>
            <person name="Hao X."/>
            <person name="Li L."/>
            <person name="Tang Y."/>
            <person name="Lv G."/>
            <person name="Zhou Y."/>
            <person name="Sun X."/>
            <person name="Brodelius P.E."/>
            <person name="Rose J.K.C."/>
            <person name="Tang K."/>
        </authorList>
    </citation>
    <scope>NUCLEOTIDE SEQUENCE [LARGE SCALE GENOMIC DNA]</scope>
    <source>
        <strain evidence="3">cv. Huhao1</strain>
        <tissue evidence="2">Leaf</tissue>
    </source>
</reference>
<evidence type="ECO:0008006" key="4">
    <source>
        <dbReference type="Google" id="ProtNLM"/>
    </source>
</evidence>
<evidence type="ECO:0000313" key="3">
    <source>
        <dbReference type="Proteomes" id="UP000245207"/>
    </source>
</evidence>
<keyword evidence="3" id="KW-1185">Reference proteome</keyword>
<feature type="region of interest" description="Disordered" evidence="1">
    <location>
        <begin position="431"/>
        <end position="452"/>
    </location>
</feature>
<evidence type="ECO:0000256" key="1">
    <source>
        <dbReference type="SAM" id="MobiDB-lite"/>
    </source>
</evidence>
<accession>A0A2U1MQT5</accession>
<name>A0A2U1MQT5_ARTAN</name>
<dbReference type="InterPro" id="IPR040420">
    <property type="entry name" value="At1g76660-like"/>
</dbReference>
<dbReference type="PANTHER" id="PTHR31798">
    <property type="entry name" value="HYDROXYPROLINE-RICH GLYCOPROTEIN-LIKE"/>
    <property type="match status" value="1"/>
</dbReference>
<organism evidence="2 3">
    <name type="scientific">Artemisia annua</name>
    <name type="common">Sweet wormwood</name>
    <dbReference type="NCBI Taxonomy" id="35608"/>
    <lineage>
        <taxon>Eukaryota</taxon>
        <taxon>Viridiplantae</taxon>
        <taxon>Streptophyta</taxon>
        <taxon>Embryophyta</taxon>
        <taxon>Tracheophyta</taxon>
        <taxon>Spermatophyta</taxon>
        <taxon>Magnoliopsida</taxon>
        <taxon>eudicotyledons</taxon>
        <taxon>Gunneridae</taxon>
        <taxon>Pentapetalae</taxon>
        <taxon>asterids</taxon>
        <taxon>campanulids</taxon>
        <taxon>Asterales</taxon>
        <taxon>Asteraceae</taxon>
        <taxon>Asteroideae</taxon>
        <taxon>Anthemideae</taxon>
        <taxon>Artemisiinae</taxon>
        <taxon>Artemisia</taxon>
    </lineage>
</organism>